<gene>
    <name evidence="3" type="ORF">DI565_18240</name>
</gene>
<reference evidence="3 4" key="1">
    <citation type="submission" date="2017-08" db="EMBL/GenBank/DDBJ databases">
        <title>Infants hospitalized years apart are colonized by the same room-sourced microbial strains.</title>
        <authorList>
            <person name="Brooks B."/>
            <person name="Olm M.R."/>
            <person name="Firek B.A."/>
            <person name="Baker R."/>
            <person name="Thomas B.C."/>
            <person name="Morowitz M.J."/>
            <person name="Banfield J.F."/>
        </authorList>
    </citation>
    <scope>NUCLEOTIDE SEQUENCE [LARGE SCALE GENOMIC DNA]</scope>
    <source>
        <strain evidence="3">S2_005_003_R2_43</strain>
    </source>
</reference>
<dbReference type="EMBL" id="QFPN01000012">
    <property type="protein sequence ID" value="PZQ11239.1"/>
    <property type="molecule type" value="Genomic_DNA"/>
</dbReference>
<keyword evidence="1 3" id="KW-0378">Hydrolase</keyword>
<feature type="domain" description="Alpha/beta hydrolase fold-3" evidence="2">
    <location>
        <begin position="92"/>
        <end position="295"/>
    </location>
</feature>
<dbReference type="InterPro" id="IPR013094">
    <property type="entry name" value="AB_hydrolase_3"/>
</dbReference>
<dbReference type="PANTHER" id="PTHR48081">
    <property type="entry name" value="AB HYDROLASE SUPERFAMILY PROTEIN C4A8.06C"/>
    <property type="match status" value="1"/>
</dbReference>
<dbReference type="Pfam" id="PF07859">
    <property type="entry name" value="Abhydrolase_3"/>
    <property type="match status" value="1"/>
</dbReference>
<evidence type="ECO:0000256" key="1">
    <source>
        <dbReference type="ARBA" id="ARBA00022801"/>
    </source>
</evidence>
<evidence type="ECO:0000313" key="3">
    <source>
        <dbReference type="EMBL" id="PZQ11239.1"/>
    </source>
</evidence>
<dbReference type="Gene3D" id="3.40.50.1820">
    <property type="entry name" value="alpha/beta hydrolase"/>
    <property type="match status" value="1"/>
</dbReference>
<dbReference type="PANTHER" id="PTHR48081:SF8">
    <property type="entry name" value="ALPHA_BETA HYDROLASE FOLD-3 DOMAIN-CONTAINING PROTEIN-RELATED"/>
    <property type="match status" value="1"/>
</dbReference>
<sequence>MKPIVLDPAVFAPGAAPAGTDDLARRLIAQASLAPDPWSLGPAEIRARRSKGLTPFVVEPKSARAETIRIPGPAGEIPIRVIAPETPSAVYLHFHSGGWTLGTADQDDPRLERLASELGFACLSVDYRLAPENPYPAGPDDCEAAALWVAREAKARFGAETLLIGGESAGAHLTAVTLVRLRDRHGLTPFARANLTAGSFDMSLTPSARAFGNQKLILGTRDLRMFAANFLQNGEDLRDPDVSPLYADLSGLPPAIFTVGTRDPLVDDTLFMASRWVAAGNAAELSVWPGSAHVLTSLSEPNAGPAFERVMAFLKG</sequence>
<comment type="caution">
    <text evidence="3">The sequence shown here is derived from an EMBL/GenBank/DDBJ whole genome shotgun (WGS) entry which is preliminary data.</text>
</comment>
<dbReference type="SUPFAM" id="SSF53474">
    <property type="entry name" value="alpha/beta-Hydrolases"/>
    <property type="match status" value="1"/>
</dbReference>
<dbReference type="InterPro" id="IPR050300">
    <property type="entry name" value="GDXG_lipolytic_enzyme"/>
</dbReference>
<organism evidence="3 4">
    <name type="scientific">Ancylobacter novellus</name>
    <name type="common">Thiobacillus novellus</name>
    <dbReference type="NCBI Taxonomy" id="921"/>
    <lineage>
        <taxon>Bacteria</taxon>
        <taxon>Pseudomonadati</taxon>
        <taxon>Pseudomonadota</taxon>
        <taxon>Alphaproteobacteria</taxon>
        <taxon>Hyphomicrobiales</taxon>
        <taxon>Xanthobacteraceae</taxon>
        <taxon>Ancylobacter</taxon>
    </lineage>
</organism>
<name>A0A2W5K5K2_ANCNO</name>
<protein>
    <submittedName>
        <fullName evidence="3">Alpha/beta hydrolase</fullName>
    </submittedName>
</protein>
<dbReference type="Proteomes" id="UP000249577">
    <property type="component" value="Unassembled WGS sequence"/>
</dbReference>
<evidence type="ECO:0000313" key="4">
    <source>
        <dbReference type="Proteomes" id="UP000249577"/>
    </source>
</evidence>
<proteinExistence type="predicted"/>
<accession>A0A2W5K5K2</accession>
<dbReference type="InterPro" id="IPR029058">
    <property type="entry name" value="AB_hydrolase_fold"/>
</dbReference>
<dbReference type="AlphaFoldDB" id="A0A2W5K5K2"/>
<dbReference type="GO" id="GO:0016787">
    <property type="term" value="F:hydrolase activity"/>
    <property type="evidence" value="ECO:0007669"/>
    <property type="project" value="UniProtKB-KW"/>
</dbReference>
<evidence type="ECO:0000259" key="2">
    <source>
        <dbReference type="Pfam" id="PF07859"/>
    </source>
</evidence>